<dbReference type="SUPFAM" id="SSF48013">
    <property type="entry name" value="NusB-like"/>
    <property type="match status" value="1"/>
</dbReference>
<dbReference type="EMBL" id="UINC01032349">
    <property type="protein sequence ID" value="SVB19860.1"/>
    <property type="molecule type" value="Genomic_DNA"/>
</dbReference>
<protein>
    <recommendedName>
        <fullName evidence="2">NusB/RsmB/TIM44 domain-containing protein</fullName>
    </recommendedName>
</protein>
<feature type="domain" description="NusB/RsmB/TIM44" evidence="2">
    <location>
        <begin position="3"/>
        <end position="46"/>
    </location>
</feature>
<name>A0A382C1A7_9ZZZZ</name>
<evidence type="ECO:0000313" key="3">
    <source>
        <dbReference type="EMBL" id="SVB19860.1"/>
    </source>
</evidence>
<dbReference type="InterPro" id="IPR035926">
    <property type="entry name" value="NusB-like_sf"/>
</dbReference>
<gene>
    <name evidence="3" type="ORF">METZ01_LOCUS172714</name>
</gene>
<keyword evidence="1" id="KW-0694">RNA-binding</keyword>
<feature type="non-terminal residue" evidence="3">
    <location>
        <position position="47"/>
    </location>
</feature>
<evidence type="ECO:0000259" key="2">
    <source>
        <dbReference type="Pfam" id="PF01029"/>
    </source>
</evidence>
<sequence length="47" mass="5564">MVLTNDVIRLKGRLDHILEHVSGKRMNHFQPDLRSILRIGCYELLFD</sequence>
<organism evidence="3">
    <name type="scientific">marine metagenome</name>
    <dbReference type="NCBI Taxonomy" id="408172"/>
    <lineage>
        <taxon>unclassified sequences</taxon>
        <taxon>metagenomes</taxon>
        <taxon>ecological metagenomes</taxon>
    </lineage>
</organism>
<dbReference type="GO" id="GO:0006355">
    <property type="term" value="P:regulation of DNA-templated transcription"/>
    <property type="evidence" value="ECO:0007669"/>
    <property type="project" value="InterPro"/>
</dbReference>
<evidence type="ECO:0000256" key="1">
    <source>
        <dbReference type="ARBA" id="ARBA00022884"/>
    </source>
</evidence>
<dbReference type="AlphaFoldDB" id="A0A382C1A7"/>
<dbReference type="Pfam" id="PF01029">
    <property type="entry name" value="NusB"/>
    <property type="match status" value="1"/>
</dbReference>
<dbReference type="Gene3D" id="1.10.940.10">
    <property type="entry name" value="NusB-like"/>
    <property type="match status" value="1"/>
</dbReference>
<proteinExistence type="predicted"/>
<reference evidence="3" key="1">
    <citation type="submission" date="2018-05" db="EMBL/GenBank/DDBJ databases">
        <authorList>
            <person name="Lanie J.A."/>
            <person name="Ng W.-L."/>
            <person name="Kazmierczak K.M."/>
            <person name="Andrzejewski T.M."/>
            <person name="Davidsen T.M."/>
            <person name="Wayne K.J."/>
            <person name="Tettelin H."/>
            <person name="Glass J.I."/>
            <person name="Rusch D."/>
            <person name="Podicherti R."/>
            <person name="Tsui H.-C.T."/>
            <person name="Winkler M.E."/>
        </authorList>
    </citation>
    <scope>NUCLEOTIDE SEQUENCE</scope>
</reference>
<dbReference type="InterPro" id="IPR006027">
    <property type="entry name" value="NusB_RsmB_TIM44"/>
</dbReference>
<accession>A0A382C1A7</accession>
<dbReference type="GO" id="GO:0003723">
    <property type="term" value="F:RNA binding"/>
    <property type="evidence" value="ECO:0007669"/>
    <property type="project" value="UniProtKB-KW"/>
</dbReference>